<evidence type="ECO:0008006" key="3">
    <source>
        <dbReference type="Google" id="ProtNLM"/>
    </source>
</evidence>
<keyword evidence="2" id="KW-1185">Reference proteome</keyword>
<protein>
    <recommendedName>
        <fullName evidence="3">Lipocalin-like domain-containing protein</fullName>
    </recommendedName>
</protein>
<name>A0A8J6QH77_9FLAO</name>
<dbReference type="RefSeq" id="WP_188216939.1">
    <property type="nucleotide sequence ID" value="NZ_BAABGH010000002.1"/>
</dbReference>
<accession>A0A8J6QH77</accession>
<dbReference type="Proteomes" id="UP000602057">
    <property type="component" value="Unassembled WGS sequence"/>
</dbReference>
<evidence type="ECO:0000313" key="1">
    <source>
        <dbReference type="EMBL" id="MBD0836448.1"/>
    </source>
</evidence>
<dbReference type="PROSITE" id="PS51257">
    <property type="entry name" value="PROKAR_LIPOPROTEIN"/>
    <property type="match status" value="1"/>
</dbReference>
<proteinExistence type="predicted"/>
<dbReference type="EMBL" id="JACVXC010000005">
    <property type="protein sequence ID" value="MBD0836448.1"/>
    <property type="molecule type" value="Genomic_DNA"/>
</dbReference>
<dbReference type="AlphaFoldDB" id="A0A8J6QH77"/>
<reference evidence="1" key="1">
    <citation type="journal article" date="2013" name="Int. J. Syst. Evol. Microbiol.">
        <title>Aestuariibaculum suncheonense gen. nov., sp. nov., a marine bacterium of the family Flavobacteriaceae isolated from a tidal flat and emended descriptions of the genera Gaetbulibacter and Tamlana.</title>
        <authorList>
            <person name="Jeong S.H."/>
            <person name="Park M.S."/>
            <person name="Jin H.M."/>
            <person name="Lee K."/>
            <person name="Park W."/>
            <person name="Jeon C.O."/>
        </authorList>
    </citation>
    <scope>NUCLEOTIDE SEQUENCE</scope>
    <source>
        <strain evidence="1">SC17</strain>
    </source>
</reference>
<reference evidence="1" key="2">
    <citation type="submission" date="2020-09" db="EMBL/GenBank/DDBJ databases">
        <authorList>
            <person name="Wu Z."/>
        </authorList>
    </citation>
    <scope>NUCLEOTIDE SEQUENCE</scope>
    <source>
        <strain evidence="1">SC17</strain>
    </source>
</reference>
<sequence>MKTKLKPFFLLPFFAFIMLTSCQDEVVDIRTIEDSETITANSELAVLIEATSTKDGSMDNIIDRASCLTVELPVTVSVHGLEVTIDSTEDYKIIAALFKEFDYEYRDLGIFFPIVVTTSDFTEITIESKEGLIELAQECRGDNEDDDDIECIDFQYPISFSVYNSKFQVMDVVNIEGDRALYRFIHRVREGEVFASLNFPVSMLLGDGSKIIVNNNLALQNAIKEAKDTCDEDDDNDYGDHDFTKERLDHLLQICPWVVYEFERNDDDLDDKYREYAIVFKAENVVQVRTRGGDMLTGTWSTRVVDNGALIKLEFDSLVDFTLEWFVYDLEYGRIKLYKAGGNRAILKKNCDIVIDYSKERIENYLQECFWRVERLNIDGVDNETEYIGTPLKFNADNGVKLRVNGELLEGTYQVNQVDAGFMLQIVFEGRPDLNLEWLVTFLEPGIIKLENADNKMVLKRYCPELDDDLKYINGLLILGDWEVAKYQDGEVEKTSDYNDFTLNFMATGLVTATDLEANVINGSWLAYRNEGLFMGMRFEETDPFTVLNHRWRIKDVSTTRIELKDFSASGEVERILVLEKKN</sequence>
<organism evidence="1 2">
    <name type="scientific">Aestuariibaculum suncheonense</name>
    <dbReference type="NCBI Taxonomy" id="1028745"/>
    <lineage>
        <taxon>Bacteria</taxon>
        <taxon>Pseudomonadati</taxon>
        <taxon>Bacteroidota</taxon>
        <taxon>Flavobacteriia</taxon>
        <taxon>Flavobacteriales</taxon>
        <taxon>Flavobacteriaceae</taxon>
    </lineage>
</organism>
<evidence type="ECO:0000313" key="2">
    <source>
        <dbReference type="Proteomes" id="UP000602057"/>
    </source>
</evidence>
<comment type="caution">
    <text evidence="1">The sequence shown here is derived from an EMBL/GenBank/DDBJ whole genome shotgun (WGS) entry which is preliminary data.</text>
</comment>
<gene>
    <name evidence="1" type="ORF">ICJ84_13480</name>
</gene>